<feature type="domain" description="Ribosome maturation factor RimP N-terminal" evidence="4">
    <location>
        <begin position="10"/>
        <end position="82"/>
    </location>
</feature>
<dbReference type="SUPFAM" id="SSF75420">
    <property type="entry name" value="YhbC-like, N-terminal domain"/>
    <property type="match status" value="1"/>
</dbReference>
<evidence type="ECO:0000313" key="6">
    <source>
        <dbReference type="EMBL" id="KRO35578.1"/>
    </source>
</evidence>
<keyword evidence="2 3" id="KW-0690">Ribosome biogenesis</keyword>
<dbReference type="PANTHER" id="PTHR33867:SF1">
    <property type="entry name" value="RIBOSOME MATURATION FACTOR RIMP"/>
    <property type="match status" value="1"/>
</dbReference>
<dbReference type="CDD" id="cd01734">
    <property type="entry name" value="YlxS_C"/>
    <property type="match status" value="1"/>
</dbReference>
<dbReference type="Pfam" id="PF17384">
    <property type="entry name" value="DUF150_C"/>
    <property type="match status" value="1"/>
</dbReference>
<dbReference type="HAMAP" id="MF_01077">
    <property type="entry name" value="RimP"/>
    <property type="match status" value="1"/>
</dbReference>
<dbReference type="AlphaFoldDB" id="A0A0R2PK03"/>
<organism evidence="6 7">
    <name type="scientific">Actinobacteria bacterium BACL15 MAG-120619-bin91</name>
    <dbReference type="NCBI Taxonomy" id="1655562"/>
    <lineage>
        <taxon>Bacteria</taxon>
        <taxon>Bacillati</taxon>
        <taxon>Actinomycetota</taxon>
        <taxon>Actinomycetes</taxon>
        <taxon>Actinomycetes incertae sedis</taxon>
        <taxon>ac1 cluster</taxon>
    </lineage>
</organism>
<evidence type="ECO:0000313" key="7">
    <source>
        <dbReference type="Proteomes" id="UP000053274"/>
    </source>
</evidence>
<comment type="caution">
    <text evidence="6">The sequence shown here is derived from an EMBL/GenBank/DDBJ whole genome shotgun (WGS) entry which is preliminary data.</text>
</comment>
<keyword evidence="1 3" id="KW-0963">Cytoplasm</keyword>
<evidence type="ECO:0000256" key="1">
    <source>
        <dbReference type="ARBA" id="ARBA00022490"/>
    </source>
</evidence>
<comment type="subcellular location">
    <subcellularLocation>
        <location evidence="3">Cytoplasm</location>
    </subcellularLocation>
</comment>
<dbReference type="Gene3D" id="3.30.300.70">
    <property type="entry name" value="RimP-like superfamily, N-terminal"/>
    <property type="match status" value="1"/>
</dbReference>
<dbReference type="InterPro" id="IPR028989">
    <property type="entry name" value="RimP_N"/>
</dbReference>
<comment type="function">
    <text evidence="3">Required for maturation of 30S ribosomal subunits.</text>
</comment>
<gene>
    <name evidence="3" type="primary">rimP</name>
    <name evidence="6" type="ORF">ABR54_03200</name>
</gene>
<name>A0A0R2PK03_9ACTN</name>
<evidence type="ECO:0000256" key="2">
    <source>
        <dbReference type="ARBA" id="ARBA00022517"/>
    </source>
</evidence>
<reference evidence="6 7" key="1">
    <citation type="submission" date="2015-10" db="EMBL/GenBank/DDBJ databases">
        <title>Metagenome-Assembled Genomes uncover a global brackish microbiome.</title>
        <authorList>
            <person name="Hugerth L.W."/>
            <person name="Larsson J."/>
            <person name="Alneberg J."/>
            <person name="Lindh M.V."/>
            <person name="Legrand C."/>
            <person name="Pinhassi J."/>
            <person name="Andersson A.F."/>
        </authorList>
    </citation>
    <scope>NUCLEOTIDE SEQUENCE [LARGE SCALE GENOMIC DNA]</scope>
    <source>
        <strain evidence="6">BACL15 MAG-120619-bin91</strain>
    </source>
</reference>
<dbReference type="Gene3D" id="2.30.30.180">
    <property type="entry name" value="Ribosome maturation factor RimP, C-terminal domain"/>
    <property type="match status" value="1"/>
</dbReference>
<dbReference type="GO" id="GO:0000028">
    <property type="term" value="P:ribosomal small subunit assembly"/>
    <property type="evidence" value="ECO:0007669"/>
    <property type="project" value="TreeGrafter"/>
</dbReference>
<evidence type="ECO:0000259" key="4">
    <source>
        <dbReference type="Pfam" id="PF02576"/>
    </source>
</evidence>
<dbReference type="Proteomes" id="UP000053274">
    <property type="component" value="Unassembled WGS sequence"/>
</dbReference>
<dbReference type="PANTHER" id="PTHR33867">
    <property type="entry name" value="RIBOSOME MATURATION FACTOR RIMP"/>
    <property type="match status" value="1"/>
</dbReference>
<dbReference type="InterPro" id="IPR003728">
    <property type="entry name" value="Ribosome_maturation_RimP"/>
</dbReference>
<comment type="similarity">
    <text evidence="3">Belongs to the RimP family.</text>
</comment>
<dbReference type="GO" id="GO:0006412">
    <property type="term" value="P:translation"/>
    <property type="evidence" value="ECO:0007669"/>
    <property type="project" value="TreeGrafter"/>
</dbReference>
<evidence type="ECO:0000256" key="3">
    <source>
        <dbReference type="HAMAP-Rule" id="MF_01077"/>
    </source>
</evidence>
<sequence>MALKDSIADLIRPAVEKAGFFLEDVFTSNPGNHRIVTCMVDGLKPLSLDEVTVISREISALLDDSPLLTEAFTLEVTSPGIERPLTLPRHWTKNLTRIVKVTLKDETEVSGRLTEFDDVRALLIENIKGRMKSHEVNFADIKKAQVEIEFNRKDEI</sequence>
<accession>A0A0R2PK03</accession>
<dbReference type="InterPro" id="IPR036847">
    <property type="entry name" value="RimP_C_sf"/>
</dbReference>
<dbReference type="InterPro" id="IPR028998">
    <property type="entry name" value="RimP_C"/>
</dbReference>
<protein>
    <recommendedName>
        <fullName evidence="3">Ribosome maturation factor RimP</fullName>
    </recommendedName>
</protein>
<proteinExistence type="inferred from homology"/>
<dbReference type="EMBL" id="LIAM01000082">
    <property type="protein sequence ID" value="KRO35578.1"/>
    <property type="molecule type" value="Genomic_DNA"/>
</dbReference>
<dbReference type="Pfam" id="PF02576">
    <property type="entry name" value="RimP_N"/>
    <property type="match status" value="1"/>
</dbReference>
<dbReference type="InterPro" id="IPR035956">
    <property type="entry name" value="RimP_N_sf"/>
</dbReference>
<feature type="domain" description="Ribosome maturation factor RimP C-terminal" evidence="5">
    <location>
        <begin position="85"/>
        <end position="150"/>
    </location>
</feature>
<dbReference type="SUPFAM" id="SSF74942">
    <property type="entry name" value="YhbC-like, C-terminal domain"/>
    <property type="match status" value="1"/>
</dbReference>
<dbReference type="GO" id="GO:0005829">
    <property type="term" value="C:cytosol"/>
    <property type="evidence" value="ECO:0007669"/>
    <property type="project" value="TreeGrafter"/>
</dbReference>
<evidence type="ECO:0000259" key="5">
    <source>
        <dbReference type="Pfam" id="PF17384"/>
    </source>
</evidence>